<protein>
    <submittedName>
        <fullName evidence="1">Uncharacterized protein</fullName>
    </submittedName>
</protein>
<sequence>MFHQLLGSVAKSCNYFPDSSLKTFGLALYPVVQSLKKTFLKNCVEKI</sequence>
<proteinExistence type="predicted"/>
<gene>
    <name evidence="1" type="ORF">Hamer_G009690</name>
</gene>
<dbReference type="Proteomes" id="UP000747542">
    <property type="component" value="Unassembled WGS sequence"/>
</dbReference>
<organism evidence="1 2">
    <name type="scientific">Homarus americanus</name>
    <name type="common">American lobster</name>
    <dbReference type="NCBI Taxonomy" id="6706"/>
    <lineage>
        <taxon>Eukaryota</taxon>
        <taxon>Metazoa</taxon>
        <taxon>Ecdysozoa</taxon>
        <taxon>Arthropoda</taxon>
        <taxon>Crustacea</taxon>
        <taxon>Multicrustacea</taxon>
        <taxon>Malacostraca</taxon>
        <taxon>Eumalacostraca</taxon>
        <taxon>Eucarida</taxon>
        <taxon>Decapoda</taxon>
        <taxon>Pleocyemata</taxon>
        <taxon>Astacidea</taxon>
        <taxon>Nephropoidea</taxon>
        <taxon>Nephropidae</taxon>
        <taxon>Homarus</taxon>
    </lineage>
</organism>
<dbReference type="AlphaFoldDB" id="A0A8J5N354"/>
<name>A0A8J5N354_HOMAM</name>
<evidence type="ECO:0000313" key="2">
    <source>
        <dbReference type="Proteomes" id="UP000747542"/>
    </source>
</evidence>
<comment type="caution">
    <text evidence="1">The sequence shown here is derived from an EMBL/GenBank/DDBJ whole genome shotgun (WGS) entry which is preliminary data.</text>
</comment>
<reference evidence="1" key="1">
    <citation type="journal article" date="2021" name="Sci. Adv.">
        <title>The American lobster genome reveals insights on longevity, neural, and immune adaptations.</title>
        <authorList>
            <person name="Polinski J.M."/>
            <person name="Zimin A.V."/>
            <person name="Clark K.F."/>
            <person name="Kohn A.B."/>
            <person name="Sadowski N."/>
            <person name="Timp W."/>
            <person name="Ptitsyn A."/>
            <person name="Khanna P."/>
            <person name="Romanova D.Y."/>
            <person name="Williams P."/>
            <person name="Greenwood S.J."/>
            <person name="Moroz L.L."/>
            <person name="Walt D.R."/>
            <person name="Bodnar A.G."/>
        </authorList>
    </citation>
    <scope>NUCLEOTIDE SEQUENCE</scope>
    <source>
        <strain evidence="1">GMGI-L3</strain>
    </source>
</reference>
<evidence type="ECO:0000313" key="1">
    <source>
        <dbReference type="EMBL" id="KAG7172325.1"/>
    </source>
</evidence>
<dbReference type="EMBL" id="JAHLQT010011563">
    <property type="protein sequence ID" value="KAG7172325.1"/>
    <property type="molecule type" value="Genomic_DNA"/>
</dbReference>
<keyword evidence="2" id="KW-1185">Reference proteome</keyword>
<accession>A0A8J5N354</accession>